<dbReference type="SUPFAM" id="SSF102114">
    <property type="entry name" value="Radical SAM enzymes"/>
    <property type="match status" value="1"/>
</dbReference>
<evidence type="ECO:0000313" key="2">
    <source>
        <dbReference type="EMBL" id="GAI94533.1"/>
    </source>
</evidence>
<dbReference type="PANTHER" id="PTHR13932:SF5">
    <property type="entry name" value="RADICAL S-ADENOSYL METHIONINE DOMAIN-CONTAINING PROTEIN 1, MITOCHONDRIAL"/>
    <property type="match status" value="1"/>
</dbReference>
<dbReference type="GO" id="GO:0006779">
    <property type="term" value="P:porphyrin-containing compound biosynthetic process"/>
    <property type="evidence" value="ECO:0007669"/>
    <property type="project" value="TreeGrafter"/>
</dbReference>
<dbReference type="InterPro" id="IPR058240">
    <property type="entry name" value="rSAM_sf"/>
</dbReference>
<accession>X1SNN5</accession>
<dbReference type="Gene3D" id="3.30.750.200">
    <property type="match status" value="1"/>
</dbReference>
<dbReference type="GO" id="GO:0005737">
    <property type="term" value="C:cytoplasm"/>
    <property type="evidence" value="ECO:0007669"/>
    <property type="project" value="TreeGrafter"/>
</dbReference>
<dbReference type="Pfam" id="PF04055">
    <property type="entry name" value="Radical_SAM"/>
    <property type="match status" value="1"/>
</dbReference>
<evidence type="ECO:0000259" key="1">
    <source>
        <dbReference type="Pfam" id="PF04055"/>
    </source>
</evidence>
<sequence length="279" mass="32320">SMGVEALQDKHLKTLGRPYTAEKAKAAAERAANNGFKCVNVDLMFALPGQTYSEVEKAGHELVKMGVDQIAAYPLFRFPYTKMGGNPVESNYNISTVIKRRKMLGIFENIFYDAGFERTSVWAFTKKEVQRYCSVTVPLYIGLGASGGTYLKDIFYLNTFNVSEYIRAIENEMMPIALSLDLSENMQMAWWLYWRVYETRFKRSDFEKRFGKKFNEIYGKYIKLFSFFGLIKKDDGDRIVLTDRGTYWLHAIEDLFSLNYVGKLWGTSKQEPWPERVDL</sequence>
<comment type="caution">
    <text evidence="2">The sequence shown here is derived from an EMBL/GenBank/DDBJ whole genome shotgun (WGS) entry which is preliminary data.</text>
</comment>
<organism evidence="2">
    <name type="scientific">marine sediment metagenome</name>
    <dbReference type="NCBI Taxonomy" id="412755"/>
    <lineage>
        <taxon>unclassified sequences</taxon>
        <taxon>metagenomes</taxon>
        <taxon>ecological metagenomes</taxon>
    </lineage>
</organism>
<gene>
    <name evidence="2" type="ORF">S12H4_27068</name>
</gene>
<dbReference type="InterPro" id="IPR034505">
    <property type="entry name" value="Coproporphyrinogen-III_oxidase"/>
</dbReference>
<feature type="domain" description="Radical SAM core" evidence="1">
    <location>
        <begin position="1"/>
        <end position="58"/>
    </location>
</feature>
<proteinExistence type="predicted"/>
<protein>
    <recommendedName>
        <fullName evidence="1">Radical SAM core domain-containing protein</fullName>
    </recommendedName>
</protein>
<reference evidence="2" key="1">
    <citation type="journal article" date="2014" name="Front. Microbiol.">
        <title>High frequency of phylogenetically diverse reductive dehalogenase-homologous genes in deep subseafloor sedimentary metagenomes.</title>
        <authorList>
            <person name="Kawai M."/>
            <person name="Futagami T."/>
            <person name="Toyoda A."/>
            <person name="Takaki Y."/>
            <person name="Nishi S."/>
            <person name="Hori S."/>
            <person name="Arai W."/>
            <person name="Tsubouchi T."/>
            <person name="Morono Y."/>
            <person name="Uchiyama I."/>
            <person name="Ito T."/>
            <person name="Fujiyama A."/>
            <person name="Inagaki F."/>
            <person name="Takami H."/>
        </authorList>
    </citation>
    <scope>NUCLEOTIDE SEQUENCE</scope>
    <source>
        <strain evidence="2">Expedition CK06-06</strain>
    </source>
</reference>
<dbReference type="GO" id="GO:0003824">
    <property type="term" value="F:catalytic activity"/>
    <property type="evidence" value="ECO:0007669"/>
    <property type="project" value="InterPro"/>
</dbReference>
<name>X1SNN5_9ZZZZ</name>
<dbReference type="InterPro" id="IPR007197">
    <property type="entry name" value="rSAM"/>
</dbReference>
<feature type="non-terminal residue" evidence="2">
    <location>
        <position position="1"/>
    </location>
</feature>
<dbReference type="AlphaFoldDB" id="X1SNN5"/>
<dbReference type="EMBL" id="BARW01015417">
    <property type="protein sequence ID" value="GAI94533.1"/>
    <property type="molecule type" value="Genomic_DNA"/>
</dbReference>
<dbReference type="GO" id="GO:0051539">
    <property type="term" value="F:4 iron, 4 sulfur cluster binding"/>
    <property type="evidence" value="ECO:0007669"/>
    <property type="project" value="TreeGrafter"/>
</dbReference>
<dbReference type="PANTHER" id="PTHR13932">
    <property type="entry name" value="COPROPORPHYRINIGEN III OXIDASE"/>
    <property type="match status" value="1"/>
</dbReference>